<dbReference type="AlphaFoldDB" id="A0AAR5NYT7"/>
<sequence>GTVQNIYKTSSKIKIRWLSQTKSDDKGEEYTPDFYDLIDFDCILTNLSLNKADKGKFILPTSEKTRTQSILNRSLAVEKGEEIAAPSLTAEHPDGLDLSLYRDEDQLKKRKSRKRPRKASPAAPQKELTSKKTPKAAKVKKPNPLPKRTVPAAKTATASSSKAVAPVSKPASKISSKAATKASVKSNPVVDQKKAKMIARIGRKAALAAASKSSTKSTSPKNGKSGKKTAAAPNKAAQPKTSLSAKTTTRSLRKSTRK</sequence>
<feature type="compositionally biased region" description="Low complexity" evidence="1">
    <location>
        <begin position="146"/>
        <end position="186"/>
    </location>
</feature>
<reference evidence="3" key="1">
    <citation type="journal article" date="2013" name="Genome Biol.">
        <title>Draft genome of the mountain pine beetle, Dendroctonus ponderosae Hopkins, a major forest pest.</title>
        <authorList>
            <person name="Keeling C.I."/>
            <person name="Yuen M.M."/>
            <person name="Liao N.Y."/>
            <person name="Docking T.R."/>
            <person name="Chan S.K."/>
            <person name="Taylor G.A."/>
            <person name="Palmquist D.L."/>
            <person name="Jackman S.D."/>
            <person name="Nguyen A."/>
            <person name="Li M."/>
            <person name="Henderson H."/>
            <person name="Janes J.K."/>
            <person name="Zhao Y."/>
            <person name="Pandoh P."/>
            <person name="Moore R."/>
            <person name="Sperling F.A."/>
            <person name="Huber D.P."/>
            <person name="Birol I."/>
            <person name="Jones S.J."/>
            <person name="Bohlmann J."/>
        </authorList>
    </citation>
    <scope>NUCLEOTIDE SEQUENCE</scope>
</reference>
<evidence type="ECO:0000313" key="2">
    <source>
        <dbReference type="EnsemblMetazoa" id="XP_019754108.1"/>
    </source>
</evidence>
<feature type="compositionally biased region" description="Basic residues" evidence="1">
    <location>
        <begin position="132"/>
        <end position="141"/>
    </location>
</feature>
<feature type="compositionally biased region" description="Basic residues" evidence="1">
    <location>
        <begin position="108"/>
        <end position="118"/>
    </location>
</feature>
<evidence type="ECO:0000313" key="3">
    <source>
        <dbReference type="Proteomes" id="UP000019118"/>
    </source>
</evidence>
<accession>A0AAR5NYT7</accession>
<name>A0AAR5NYT7_DENPD</name>
<dbReference type="EnsemblMetazoa" id="XM_019898549.1">
    <property type="protein sequence ID" value="XP_019754108.1"/>
    <property type="gene ID" value="LOC109533265"/>
</dbReference>
<organism evidence="2 3">
    <name type="scientific">Dendroctonus ponderosae</name>
    <name type="common">Mountain pine beetle</name>
    <dbReference type="NCBI Taxonomy" id="77166"/>
    <lineage>
        <taxon>Eukaryota</taxon>
        <taxon>Metazoa</taxon>
        <taxon>Ecdysozoa</taxon>
        <taxon>Arthropoda</taxon>
        <taxon>Hexapoda</taxon>
        <taxon>Insecta</taxon>
        <taxon>Pterygota</taxon>
        <taxon>Neoptera</taxon>
        <taxon>Endopterygota</taxon>
        <taxon>Coleoptera</taxon>
        <taxon>Polyphaga</taxon>
        <taxon>Cucujiformia</taxon>
        <taxon>Curculionidae</taxon>
        <taxon>Scolytinae</taxon>
        <taxon>Dendroctonus</taxon>
    </lineage>
</organism>
<protein>
    <submittedName>
        <fullName evidence="2">Uncharacterized protein</fullName>
    </submittedName>
</protein>
<keyword evidence="3" id="KW-1185">Reference proteome</keyword>
<reference evidence="2" key="2">
    <citation type="submission" date="2024-08" db="UniProtKB">
        <authorList>
            <consortium name="EnsemblMetazoa"/>
        </authorList>
    </citation>
    <scope>IDENTIFICATION</scope>
</reference>
<proteinExistence type="predicted"/>
<feature type="region of interest" description="Disordered" evidence="1">
    <location>
        <begin position="106"/>
        <end position="258"/>
    </location>
</feature>
<feature type="compositionally biased region" description="Low complexity" evidence="1">
    <location>
        <begin position="204"/>
        <end position="223"/>
    </location>
</feature>
<dbReference type="Proteomes" id="UP000019118">
    <property type="component" value="Unassembled WGS sequence"/>
</dbReference>
<evidence type="ECO:0000256" key="1">
    <source>
        <dbReference type="SAM" id="MobiDB-lite"/>
    </source>
</evidence>